<proteinExistence type="predicted"/>
<name>A0A7N0TSV0_KALFE</name>
<organism evidence="1 2">
    <name type="scientific">Kalanchoe fedtschenkoi</name>
    <name type="common">Lavender scallops</name>
    <name type="synonym">South American air plant</name>
    <dbReference type="NCBI Taxonomy" id="63787"/>
    <lineage>
        <taxon>Eukaryota</taxon>
        <taxon>Viridiplantae</taxon>
        <taxon>Streptophyta</taxon>
        <taxon>Embryophyta</taxon>
        <taxon>Tracheophyta</taxon>
        <taxon>Spermatophyta</taxon>
        <taxon>Magnoliopsida</taxon>
        <taxon>eudicotyledons</taxon>
        <taxon>Gunneridae</taxon>
        <taxon>Pentapetalae</taxon>
        <taxon>Saxifragales</taxon>
        <taxon>Crassulaceae</taxon>
        <taxon>Kalanchoe</taxon>
    </lineage>
</organism>
<keyword evidence="2" id="KW-1185">Reference proteome</keyword>
<evidence type="ECO:0000313" key="1">
    <source>
        <dbReference type="EnsemblPlants" id="Kaladp0045s0047.1.v1.1"/>
    </source>
</evidence>
<protein>
    <submittedName>
        <fullName evidence="1">Uncharacterized protein</fullName>
    </submittedName>
</protein>
<reference evidence="1" key="1">
    <citation type="submission" date="2021-01" db="UniProtKB">
        <authorList>
            <consortium name="EnsemblPlants"/>
        </authorList>
    </citation>
    <scope>IDENTIFICATION</scope>
</reference>
<evidence type="ECO:0000313" key="2">
    <source>
        <dbReference type="Proteomes" id="UP000594263"/>
    </source>
</evidence>
<sequence length="79" mass="8863">MAKGCVSGTNSGDMSKINRDILVPHHWLIFGNPLLLSCLNTRVCSMTKHFTLDTMLRLPFIDHWLLDGNSIGAMNVYMV</sequence>
<dbReference type="AlphaFoldDB" id="A0A7N0TSV0"/>
<dbReference type="EnsemblPlants" id="Kaladp0045s0047.1.v1.1">
    <property type="protein sequence ID" value="Kaladp0045s0047.1.v1.1"/>
    <property type="gene ID" value="Kaladp0045s0047.v1.1"/>
</dbReference>
<accession>A0A7N0TSV0</accession>
<dbReference type="Gramene" id="Kaladp0045s0047.1.v1.1">
    <property type="protein sequence ID" value="Kaladp0045s0047.1.v1.1"/>
    <property type="gene ID" value="Kaladp0045s0047.v1.1"/>
</dbReference>
<dbReference type="Proteomes" id="UP000594263">
    <property type="component" value="Unplaced"/>
</dbReference>